<gene>
    <name evidence="8" type="primary">aroE</name>
    <name evidence="11" type="ORF">X805_33320</name>
</gene>
<feature type="domain" description="SDH C-terminal" evidence="10">
    <location>
        <begin position="253"/>
        <end position="282"/>
    </location>
</feature>
<dbReference type="FunFam" id="3.40.50.10860:FF:000006">
    <property type="entry name" value="Shikimate dehydrogenase (NADP(+))"/>
    <property type="match status" value="1"/>
</dbReference>
<keyword evidence="4 8" id="KW-0521">NADP</keyword>
<keyword evidence="6 8" id="KW-0057">Aromatic amino acid biosynthesis</keyword>
<dbReference type="Proteomes" id="UP000026714">
    <property type="component" value="Unassembled WGS sequence"/>
</dbReference>
<comment type="function">
    <text evidence="8">Involved in the biosynthesis of the chorismate, which leads to the biosynthesis of aromatic amino acids. Catalyzes the reversible NADPH linked reduction of 3-dehydroshikimate (DHSA) to yield shikimate (SA).</text>
</comment>
<dbReference type="EC" id="1.1.1.25" evidence="2 8"/>
<evidence type="ECO:0000256" key="1">
    <source>
        <dbReference type="ARBA" id="ARBA00004871"/>
    </source>
</evidence>
<keyword evidence="5 8" id="KW-0560">Oxidoreductase</keyword>
<dbReference type="GO" id="GO:0008652">
    <property type="term" value="P:amino acid biosynthetic process"/>
    <property type="evidence" value="ECO:0007669"/>
    <property type="project" value="UniProtKB-KW"/>
</dbReference>
<comment type="subunit">
    <text evidence="8">Homodimer.</text>
</comment>
<feature type="binding site" evidence="8">
    <location>
        <position position="65"/>
    </location>
    <ligand>
        <name>shikimate</name>
        <dbReference type="ChEBI" id="CHEBI:36208"/>
    </ligand>
</feature>
<dbReference type="Gene3D" id="3.40.50.720">
    <property type="entry name" value="NAD(P)-binding Rossmann-like Domain"/>
    <property type="match status" value="1"/>
</dbReference>
<dbReference type="EMBL" id="AZRA01000100">
    <property type="protein sequence ID" value="KDB51105.1"/>
    <property type="molecule type" value="Genomic_DNA"/>
</dbReference>
<evidence type="ECO:0000256" key="3">
    <source>
        <dbReference type="ARBA" id="ARBA00022605"/>
    </source>
</evidence>
<feature type="active site" description="Proton acceptor" evidence="8">
    <location>
        <position position="69"/>
    </location>
</feature>
<dbReference type="InterPro" id="IPR011342">
    <property type="entry name" value="Shikimate_DH"/>
</dbReference>
<proteinExistence type="inferred from homology"/>
<dbReference type="GO" id="GO:0009423">
    <property type="term" value="P:chorismate biosynthetic process"/>
    <property type="evidence" value="ECO:0007669"/>
    <property type="project" value="UniProtKB-UniRule"/>
</dbReference>
<dbReference type="STRING" id="34103.SAMN05421778_12847"/>
<feature type="binding site" evidence="8">
    <location>
        <position position="253"/>
    </location>
    <ligand>
        <name>NADP(+)</name>
        <dbReference type="ChEBI" id="CHEBI:58349"/>
    </ligand>
</feature>
<comment type="caution">
    <text evidence="11">The sequence shown here is derived from an EMBL/GenBank/DDBJ whole genome shotgun (WGS) entry which is preliminary data.</text>
</comment>
<dbReference type="HAMAP" id="MF_00222">
    <property type="entry name" value="Shikimate_DH_AroE"/>
    <property type="match status" value="1"/>
</dbReference>
<dbReference type="InterPro" id="IPR022893">
    <property type="entry name" value="Shikimate_DH_fam"/>
</dbReference>
<evidence type="ECO:0000256" key="7">
    <source>
        <dbReference type="ARBA" id="ARBA00049442"/>
    </source>
</evidence>
<dbReference type="Gene3D" id="3.40.50.10860">
    <property type="entry name" value="Leucine Dehydrogenase, chain A, domain 1"/>
    <property type="match status" value="1"/>
</dbReference>
<feature type="binding site" evidence="8">
    <location>
        <position position="260"/>
    </location>
    <ligand>
        <name>shikimate</name>
        <dbReference type="ChEBI" id="CHEBI:36208"/>
    </ligand>
</feature>
<dbReference type="PANTHER" id="PTHR21089:SF1">
    <property type="entry name" value="BIFUNCTIONAL 3-DEHYDROQUINATE DEHYDRATASE_SHIKIMATE DEHYDROGENASE, CHLOROPLASTIC"/>
    <property type="match status" value="1"/>
</dbReference>
<dbReference type="PANTHER" id="PTHR21089">
    <property type="entry name" value="SHIKIMATE DEHYDROGENASE"/>
    <property type="match status" value="1"/>
</dbReference>
<dbReference type="SUPFAM" id="SSF53223">
    <property type="entry name" value="Aminoacid dehydrogenase-like, N-terminal domain"/>
    <property type="match status" value="1"/>
</dbReference>
<evidence type="ECO:0000256" key="2">
    <source>
        <dbReference type="ARBA" id="ARBA00012962"/>
    </source>
</evidence>
<dbReference type="SUPFAM" id="SSF51735">
    <property type="entry name" value="NAD(P)-binding Rossmann-fold domains"/>
    <property type="match status" value="1"/>
</dbReference>
<dbReference type="GO" id="GO:0004764">
    <property type="term" value="F:shikimate 3-dehydrogenase (NADP+) activity"/>
    <property type="evidence" value="ECO:0007669"/>
    <property type="project" value="UniProtKB-UniRule"/>
</dbReference>
<feature type="binding site" evidence="8">
    <location>
        <position position="81"/>
    </location>
    <ligand>
        <name>NADP(+)</name>
        <dbReference type="ChEBI" id="CHEBI:58349"/>
    </ligand>
</feature>
<reference evidence="11 12" key="1">
    <citation type="journal article" date="2014" name="FEMS Microbiol. Ecol.">
        <title>Sphaerotilus natans encrusted with nanoball-shaped Fe(III) oxide minerals formed by nitrate-reducing mixotrophic Fe(II) oxidation.</title>
        <authorList>
            <person name="Park S."/>
            <person name="Kim D.H."/>
            <person name="Lee J.H."/>
            <person name="Hur H.G."/>
        </authorList>
    </citation>
    <scope>NUCLEOTIDE SEQUENCE [LARGE SCALE GENOMIC DNA]</scope>
    <source>
        <strain evidence="11 12">DSM 6575</strain>
    </source>
</reference>
<dbReference type="RefSeq" id="WP_037484343.1">
    <property type="nucleotide sequence ID" value="NZ_AZRA01000100.1"/>
</dbReference>
<dbReference type="AlphaFoldDB" id="A0A059KIC3"/>
<dbReference type="GO" id="GO:0005829">
    <property type="term" value="C:cytosol"/>
    <property type="evidence" value="ECO:0007669"/>
    <property type="project" value="TreeGrafter"/>
</dbReference>
<feature type="binding site" evidence="8">
    <location>
        <begin position="130"/>
        <end position="134"/>
    </location>
    <ligand>
        <name>NADP(+)</name>
        <dbReference type="ChEBI" id="CHEBI:58349"/>
    </ligand>
</feature>
<comment type="caution">
    <text evidence="8">Lacks conserved residue(s) required for the propagation of feature annotation.</text>
</comment>
<dbReference type="InterPro" id="IPR036291">
    <property type="entry name" value="NAD(P)-bd_dom_sf"/>
</dbReference>
<evidence type="ECO:0000256" key="5">
    <source>
        <dbReference type="ARBA" id="ARBA00023002"/>
    </source>
</evidence>
<feature type="binding site" evidence="8">
    <location>
        <position position="105"/>
    </location>
    <ligand>
        <name>shikimate</name>
        <dbReference type="ChEBI" id="CHEBI:36208"/>
    </ligand>
</feature>
<name>A0A059KIC3_9BURK</name>
<evidence type="ECO:0000256" key="4">
    <source>
        <dbReference type="ARBA" id="ARBA00022857"/>
    </source>
</evidence>
<feature type="binding site" evidence="8">
    <location>
        <position position="231"/>
    </location>
    <ligand>
        <name>shikimate</name>
        <dbReference type="ChEBI" id="CHEBI:36208"/>
    </ligand>
</feature>
<evidence type="ECO:0000256" key="8">
    <source>
        <dbReference type="HAMAP-Rule" id="MF_00222"/>
    </source>
</evidence>
<dbReference type="GO" id="GO:0050661">
    <property type="term" value="F:NADP binding"/>
    <property type="evidence" value="ECO:0007669"/>
    <property type="project" value="InterPro"/>
</dbReference>
<feature type="binding site" evidence="8">
    <location>
        <position position="90"/>
    </location>
    <ligand>
        <name>shikimate</name>
        <dbReference type="ChEBI" id="CHEBI:36208"/>
    </ligand>
</feature>
<comment type="pathway">
    <text evidence="1 8">Metabolic intermediate biosynthesis; chorismate biosynthesis; chorismate from D-erythrose 4-phosphate and phosphoenolpyruvate: step 4/7.</text>
</comment>
<keyword evidence="12" id="KW-1185">Reference proteome</keyword>
<dbReference type="NCBIfam" id="NF001310">
    <property type="entry name" value="PRK00258.1-2"/>
    <property type="match status" value="1"/>
</dbReference>
<dbReference type="NCBIfam" id="TIGR00507">
    <property type="entry name" value="aroE"/>
    <property type="match status" value="1"/>
</dbReference>
<organism evidence="11 12">
    <name type="scientific">Sphaerotilus natans subsp. natans DSM 6575</name>
    <dbReference type="NCBI Taxonomy" id="1286631"/>
    <lineage>
        <taxon>Bacteria</taxon>
        <taxon>Pseudomonadati</taxon>
        <taxon>Pseudomonadota</taxon>
        <taxon>Betaproteobacteria</taxon>
        <taxon>Burkholderiales</taxon>
        <taxon>Sphaerotilaceae</taxon>
        <taxon>Sphaerotilus</taxon>
    </lineage>
</organism>
<dbReference type="PROSITE" id="PS51257">
    <property type="entry name" value="PROKAR_LIPOPROTEIN"/>
    <property type="match status" value="1"/>
</dbReference>
<dbReference type="PATRIC" id="fig|1286631.3.peg.3253"/>
<dbReference type="eggNOG" id="COG0169">
    <property type="taxonomic scope" value="Bacteria"/>
</dbReference>
<dbReference type="GO" id="GO:0019632">
    <property type="term" value="P:shikimate metabolic process"/>
    <property type="evidence" value="ECO:0007669"/>
    <property type="project" value="InterPro"/>
</dbReference>
<evidence type="ECO:0000259" key="9">
    <source>
        <dbReference type="Pfam" id="PF08501"/>
    </source>
</evidence>
<evidence type="ECO:0000313" key="12">
    <source>
        <dbReference type="Proteomes" id="UP000026714"/>
    </source>
</evidence>
<feature type="binding site" evidence="8">
    <location>
        <position position="229"/>
    </location>
    <ligand>
        <name>NADP(+)</name>
        <dbReference type="ChEBI" id="CHEBI:58349"/>
    </ligand>
</feature>
<feature type="binding site" evidence="8">
    <location>
        <begin position="15"/>
        <end position="17"/>
    </location>
    <ligand>
        <name>shikimate</name>
        <dbReference type="ChEBI" id="CHEBI:36208"/>
    </ligand>
</feature>
<accession>A0A059KIC3</accession>
<dbReference type="InterPro" id="IPR013708">
    <property type="entry name" value="Shikimate_DH-bd_N"/>
</dbReference>
<evidence type="ECO:0000313" key="11">
    <source>
        <dbReference type="EMBL" id="KDB51105.1"/>
    </source>
</evidence>
<dbReference type="Pfam" id="PF08501">
    <property type="entry name" value="Shikimate_dh_N"/>
    <property type="match status" value="1"/>
</dbReference>
<keyword evidence="3 8" id="KW-0028">Amino-acid biosynthesis</keyword>
<sequence>MSDRYAVIGHPIQHSKSPLIHGLFAQACGHSLRYEALEGPLTPADGFERQVLDFRAAGGLGLNITAPFKLRACALADERSERAALAGAANALKFEGGRILAENFDGIGLRRDIEVNLQCPLAGRRVLLLGAGGAARGALLPFLAAGPATLVLANRDEAKAHALVAEVAAVAAGRQGQPGAATLQACGYGELAAQGRFDLVVNATSASLTGQLPPVPASVFSPMGTAYELAYGKGLTPFLALARQAGVRGVADGVGMLVEQAAEAFAWWRGVRPATTAVIDRLTVPLD</sequence>
<evidence type="ECO:0000256" key="6">
    <source>
        <dbReference type="ARBA" id="ARBA00023141"/>
    </source>
</evidence>
<dbReference type="UniPathway" id="UPA00053">
    <property type="reaction ID" value="UER00087"/>
</dbReference>
<comment type="catalytic activity">
    <reaction evidence="7 8">
        <text>shikimate + NADP(+) = 3-dehydroshikimate + NADPH + H(+)</text>
        <dbReference type="Rhea" id="RHEA:17737"/>
        <dbReference type="ChEBI" id="CHEBI:15378"/>
        <dbReference type="ChEBI" id="CHEBI:16630"/>
        <dbReference type="ChEBI" id="CHEBI:36208"/>
        <dbReference type="ChEBI" id="CHEBI:57783"/>
        <dbReference type="ChEBI" id="CHEBI:58349"/>
        <dbReference type="EC" id="1.1.1.25"/>
    </reaction>
</comment>
<dbReference type="Pfam" id="PF18317">
    <property type="entry name" value="SDH_C"/>
    <property type="match status" value="1"/>
</dbReference>
<evidence type="ECO:0000259" key="10">
    <source>
        <dbReference type="Pfam" id="PF18317"/>
    </source>
</evidence>
<comment type="similarity">
    <text evidence="8">Belongs to the shikimate dehydrogenase family.</text>
</comment>
<feature type="domain" description="Shikimate dehydrogenase substrate binding N-terminal" evidence="9">
    <location>
        <begin position="7"/>
        <end position="91"/>
    </location>
</feature>
<dbReference type="InterPro" id="IPR041121">
    <property type="entry name" value="SDH_C"/>
</dbReference>
<dbReference type="InterPro" id="IPR046346">
    <property type="entry name" value="Aminoacid_DH-like_N_sf"/>
</dbReference>
<protein>
    <recommendedName>
        <fullName evidence="2 8">Shikimate dehydrogenase (NADP(+))</fullName>
        <shortName evidence="8">SDH</shortName>
        <ecNumber evidence="2 8">1.1.1.25</ecNumber>
    </recommendedName>
</protein>
<dbReference type="GO" id="GO:0009073">
    <property type="term" value="P:aromatic amino acid family biosynthetic process"/>
    <property type="evidence" value="ECO:0007669"/>
    <property type="project" value="UniProtKB-KW"/>
</dbReference>